<keyword evidence="3" id="KW-1185">Reference proteome</keyword>
<accession>A0AAV5GX04</accession>
<proteinExistence type="predicted"/>
<organism evidence="2 3">
    <name type="scientific">Rhodotorula paludigena</name>
    <dbReference type="NCBI Taxonomy" id="86838"/>
    <lineage>
        <taxon>Eukaryota</taxon>
        <taxon>Fungi</taxon>
        <taxon>Dikarya</taxon>
        <taxon>Basidiomycota</taxon>
        <taxon>Pucciniomycotina</taxon>
        <taxon>Microbotryomycetes</taxon>
        <taxon>Sporidiobolales</taxon>
        <taxon>Sporidiobolaceae</taxon>
        <taxon>Rhodotorula</taxon>
    </lineage>
</organism>
<reference evidence="2 3" key="1">
    <citation type="submission" date="2021-12" db="EMBL/GenBank/DDBJ databases">
        <title>High titer production of polyol ester of fatty acids by Rhodotorula paludigena BS15 towards product separation-free biomass refinery.</title>
        <authorList>
            <person name="Mano J."/>
            <person name="Ono H."/>
            <person name="Tanaka T."/>
            <person name="Naito K."/>
            <person name="Sushida H."/>
            <person name="Ike M."/>
            <person name="Tokuyasu K."/>
            <person name="Kitaoka M."/>
        </authorList>
    </citation>
    <scope>NUCLEOTIDE SEQUENCE [LARGE SCALE GENOMIC DNA]</scope>
    <source>
        <strain evidence="2 3">BS15</strain>
    </source>
</reference>
<sequence length="501" mass="54872">MSTSNSNAPIGAVIIARHGDRSGFYQNPTSYAASETVLTALGEQQNFRLGQLMASIYAGSDESRAIAALSKTAFVDNQVNSTADAGGEGAVIYDSALAFWQVRFYPPRLDAANTTLANGTAVQSPLNGYQYVKVLTQLPEDDIDFEPWTNCQAWTNRTTDAHRGFADLSVAIQLYASPAYTARAEQDADLLELIRTSGLVGNRTVSIANFYNVWDYMNVNSIHNETFLELLEQHGGAETLARARDLANFHEYNLFTGSGSGDIGNFAGRTVFSRIIESLQAFTQDDNDVHLTHYHFSCVSATVKWFFDEYKPFLSIFNMTNIAASTNPTLQYPQGMVDYASVGVFELRDGGSGSSGYDVRFGFRNGTETDDLTYYPLFGTDSVDMDLSTFVGNLDPYVIPNNTLWCDLCGNNGSVATCSEIYLAQEYEDLAAKYKDIADGHFTSVGSGFIGACVTIVVGLAVLGLMRALGWVHFGKRRPRADDHYPLNDQQSVKGSVQTQM</sequence>
<evidence type="ECO:0000313" key="3">
    <source>
        <dbReference type="Proteomes" id="UP001342314"/>
    </source>
</evidence>
<dbReference type="Gene3D" id="3.40.50.1240">
    <property type="entry name" value="Phosphoglycerate mutase-like"/>
    <property type="match status" value="1"/>
</dbReference>
<protein>
    <recommendedName>
        <fullName evidence="4">Acid phosphatase</fullName>
    </recommendedName>
</protein>
<evidence type="ECO:0000313" key="2">
    <source>
        <dbReference type="EMBL" id="GJN93562.1"/>
    </source>
</evidence>
<dbReference type="InterPro" id="IPR029033">
    <property type="entry name" value="His_PPase_superfam"/>
</dbReference>
<evidence type="ECO:0008006" key="4">
    <source>
        <dbReference type="Google" id="ProtNLM"/>
    </source>
</evidence>
<keyword evidence="1" id="KW-0812">Transmembrane</keyword>
<comment type="caution">
    <text evidence="2">The sequence shown here is derived from an EMBL/GenBank/DDBJ whole genome shotgun (WGS) entry which is preliminary data.</text>
</comment>
<gene>
    <name evidence="2" type="ORF">Rhopal_006619-T1</name>
</gene>
<evidence type="ECO:0000256" key="1">
    <source>
        <dbReference type="SAM" id="Phobius"/>
    </source>
</evidence>
<dbReference type="Proteomes" id="UP001342314">
    <property type="component" value="Unassembled WGS sequence"/>
</dbReference>
<name>A0AAV5GX04_9BASI</name>
<keyword evidence="1" id="KW-0472">Membrane</keyword>
<dbReference type="EMBL" id="BQKY01000014">
    <property type="protein sequence ID" value="GJN93562.1"/>
    <property type="molecule type" value="Genomic_DNA"/>
</dbReference>
<dbReference type="AlphaFoldDB" id="A0AAV5GX04"/>
<feature type="transmembrane region" description="Helical" evidence="1">
    <location>
        <begin position="449"/>
        <end position="470"/>
    </location>
</feature>
<dbReference type="SUPFAM" id="SSF53254">
    <property type="entry name" value="Phosphoglycerate mutase-like"/>
    <property type="match status" value="1"/>
</dbReference>
<keyword evidence="1" id="KW-1133">Transmembrane helix</keyword>